<dbReference type="SMART" id="SM00256">
    <property type="entry name" value="FBOX"/>
    <property type="match status" value="1"/>
</dbReference>
<dbReference type="InterPro" id="IPR036047">
    <property type="entry name" value="F-box-like_dom_sf"/>
</dbReference>
<reference evidence="2" key="1">
    <citation type="submission" date="2023-10" db="EMBL/GenBank/DDBJ databases">
        <title>Genome assembly of Pristionchus species.</title>
        <authorList>
            <person name="Yoshida K."/>
            <person name="Sommer R.J."/>
        </authorList>
    </citation>
    <scope>NUCLEOTIDE SEQUENCE</scope>
    <source>
        <strain evidence="2">RS0144</strain>
    </source>
</reference>
<protein>
    <recommendedName>
        <fullName evidence="1">F-box domain-containing protein</fullName>
    </recommendedName>
</protein>
<comment type="caution">
    <text evidence="2">The sequence shown here is derived from an EMBL/GenBank/DDBJ whole genome shotgun (WGS) entry which is preliminary data.</text>
</comment>
<name>A0AAV5UML0_9BILA</name>
<dbReference type="Gene3D" id="1.20.1280.50">
    <property type="match status" value="1"/>
</dbReference>
<sequence length="336" mass="37594">MGTVLSRLLLGSIDGQSQQNMSALPNELLLNILTNVSTNDLNRARLVDRRLSRVANSVRNTRAKPRFTLTISSHADNDTLSIRLQRRWRSGGVTEELSTFDMEAFHLMDIDVIEIEGLTERTGSENSIRFLNLAAELSSSLNTVSELRLTNVLFPDSAKAELLKFFKAIVPQCTHVFVRDCLLPVAIPADTIAISNRLRTFKWSHSLAAEGEQEMSEEVIRLVSLKLNLQCTTVELSEAACSSIVGLFQQWMTMAQPTLFSLSLLNRSSEWQSQLLAVCTRAGYRNYQGEFEHPGAGCAHIKVLTGLDSCQLLPVLDVPAKTREMPVVMARWFRDR</sequence>
<evidence type="ECO:0000313" key="2">
    <source>
        <dbReference type="EMBL" id="GMT07893.1"/>
    </source>
</evidence>
<dbReference type="CDD" id="cd09917">
    <property type="entry name" value="F-box_SF"/>
    <property type="match status" value="1"/>
</dbReference>
<dbReference type="Proteomes" id="UP001432027">
    <property type="component" value="Unassembled WGS sequence"/>
</dbReference>
<dbReference type="SUPFAM" id="SSF81383">
    <property type="entry name" value="F-box domain"/>
    <property type="match status" value="1"/>
</dbReference>
<dbReference type="EMBL" id="BTSX01000006">
    <property type="protein sequence ID" value="GMT07893.1"/>
    <property type="molecule type" value="Genomic_DNA"/>
</dbReference>
<dbReference type="InterPro" id="IPR001810">
    <property type="entry name" value="F-box_dom"/>
</dbReference>
<organism evidence="2 3">
    <name type="scientific">Pristionchus entomophagus</name>
    <dbReference type="NCBI Taxonomy" id="358040"/>
    <lineage>
        <taxon>Eukaryota</taxon>
        <taxon>Metazoa</taxon>
        <taxon>Ecdysozoa</taxon>
        <taxon>Nematoda</taxon>
        <taxon>Chromadorea</taxon>
        <taxon>Rhabditida</taxon>
        <taxon>Rhabditina</taxon>
        <taxon>Diplogasteromorpha</taxon>
        <taxon>Diplogasteroidea</taxon>
        <taxon>Neodiplogasteridae</taxon>
        <taxon>Pristionchus</taxon>
    </lineage>
</organism>
<proteinExistence type="predicted"/>
<dbReference type="Pfam" id="PF12937">
    <property type="entry name" value="F-box-like"/>
    <property type="match status" value="1"/>
</dbReference>
<accession>A0AAV5UML0</accession>
<feature type="domain" description="F-box" evidence="1">
    <location>
        <begin position="18"/>
        <end position="66"/>
    </location>
</feature>
<evidence type="ECO:0000259" key="1">
    <source>
        <dbReference type="PROSITE" id="PS50181"/>
    </source>
</evidence>
<dbReference type="PROSITE" id="PS50181">
    <property type="entry name" value="FBOX"/>
    <property type="match status" value="1"/>
</dbReference>
<gene>
    <name evidence="2" type="ORF">PENTCL1PPCAC_30067</name>
</gene>
<dbReference type="AlphaFoldDB" id="A0AAV5UML0"/>
<keyword evidence="3" id="KW-1185">Reference proteome</keyword>
<evidence type="ECO:0000313" key="3">
    <source>
        <dbReference type="Proteomes" id="UP001432027"/>
    </source>
</evidence>